<keyword evidence="5 12" id="KW-0863">Zinc-finger</keyword>
<evidence type="ECO:0000256" key="4">
    <source>
        <dbReference type="ARBA" id="ARBA00022737"/>
    </source>
</evidence>
<keyword evidence="6" id="KW-0833">Ubl conjugation pathway</keyword>
<name>A0A6P6L6X8_CARAU</name>
<dbReference type="FunFam" id="3.30.160.60:FF:000005">
    <property type="entry name" value="Zinc finger protein 14 homolog"/>
    <property type="match status" value="1"/>
</dbReference>
<dbReference type="GO" id="GO:0000978">
    <property type="term" value="F:RNA polymerase II cis-regulatory region sequence-specific DNA binding"/>
    <property type="evidence" value="ECO:0007669"/>
    <property type="project" value="TreeGrafter"/>
</dbReference>
<evidence type="ECO:0000256" key="10">
    <source>
        <dbReference type="ARBA" id="ARBA00023163"/>
    </source>
</evidence>
<organism evidence="14 18">
    <name type="scientific">Carassius auratus</name>
    <name type="common">Goldfish</name>
    <dbReference type="NCBI Taxonomy" id="7957"/>
    <lineage>
        <taxon>Eukaryota</taxon>
        <taxon>Metazoa</taxon>
        <taxon>Chordata</taxon>
        <taxon>Craniata</taxon>
        <taxon>Vertebrata</taxon>
        <taxon>Euteleostomi</taxon>
        <taxon>Actinopterygii</taxon>
        <taxon>Neopterygii</taxon>
        <taxon>Teleostei</taxon>
        <taxon>Ostariophysi</taxon>
        <taxon>Cypriniformes</taxon>
        <taxon>Cyprinidae</taxon>
        <taxon>Cyprininae</taxon>
        <taxon>Carassius</taxon>
    </lineage>
</organism>
<evidence type="ECO:0000256" key="3">
    <source>
        <dbReference type="ARBA" id="ARBA00022723"/>
    </source>
</evidence>
<evidence type="ECO:0000256" key="9">
    <source>
        <dbReference type="ARBA" id="ARBA00023125"/>
    </source>
</evidence>
<evidence type="ECO:0000256" key="12">
    <source>
        <dbReference type="PROSITE-ProRule" id="PRU00042"/>
    </source>
</evidence>
<dbReference type="OrthoDB" id="1405595at2759"/>
<evidence type="ECO:0000256" key="2">
    <source>
        <dbReference type="ARBA" id="ARBA00004906"/>
    </source>
</evidence>
<evidence type="ECO:0000313" key="16">
    <source>
        <dbReference type="RefSeq" id="XP_026080282.1"/>
    </source>
</evidence>
<dbReference type="Gene3D" id="3.30.160.60">
    <property type="entry name" value="Classic Zinc Finger"/>
    <property type="match status" value="6"/>
</dbReference>
<evidence type="ECO:0000256" key="11">
    <source>
        <dbReference type="ARBA" id="ARBA00023242"/>
    </source>
</evidence>
<dbReference type="GO" id="GO:0008270">
    <property type="term" value="F:zinc ion binding"/>
    <property type="evidence" value="ECO:0007669"/>
    <property type="project" value="UniProtKB-KW"/>
</dbReference>
<dbReference type="Pfam" id="PF00096">
    <property type="entry name" value="zf-C2H2"/>
    <property type="match status" value="6"/>
</dbReference>
<evidence type="ECO:0000256" key="5">
    <source>
        <dbReference type="ARBA" id="ARBA00022771"/>
    </source>
</evidence>
<dbReference type="FunFam" id="3.30.160.60:FF:001228">
    <property type="entry name" value="Zinc finger protein 236"/>
    <property type="match status" value="1"/>
</dbReference>
<evidence type="ECO:0000256" key="6">
    <source>
        <dbReference type="ARBA" id="ARBA00022786"/>
    </source>
</evidence>
<keyword evidence="7" id="KW-0862">Zinc</keyword>
<feature type="domain" description="C2H2-type" evidence="13">
    <location>
        <begin position="208"/>
        <end position="230"/>
    </location>
</feature>
<dbReference type="SMART" id="SM00355">
    <property type="entry name" value="ZnF_C2H2"/>
    <property type="match status" value="7"/>
</dbReference>
<dbReference type="PROSITE" id="PS00028">
    <property type="entry name" value="ZINC_FINGER_C2H2_1"/>
    <property type="match status" value="5"/>
</dbReference>
<keyword evidence="14" id="KW-1185">Reference proteome</keyword>
<feature type="domain" description="C2H2-type" evidence="13">
    <location>
        <begin position="271"/>
        <end position="293"/>
    </location>
</feature>
<dbReference type="PROSITE" id="PS50157">
    <property type="entry name" value="ZINC_FINGER_C2H2_2"/>
    <property type="match status" value="6"/>
</dbReference>
<dbReference type="KEGG" id="caua:113057249"/>
<dbReference type="FunFam" id="3.30.160.60:FF:000100">
    <property type="entry name" value="Zinc finger 45-like"/>
    <property type="match status" value="1"/>
</dbReference>
<dbReference type="PANTHER" id="PTHR23226">
    <property type="entry name" value="ZINC FINGER AND SCAN DOMAIN-CONTAINING"/>
    <property type="match status" value="1"/>
</dbReference>
<feature type="domain" description="C2H2-type" evidence="13">
    <location>
        <begin position="382"/>
        <end position="409"/>
    </location>
</feature>
<keyword evidence="3" id="KW-0479">Metal-binding</keyword>
<reference evidence="15 16" key="1">
    <citation type="submission" date="2025-04" db="UniProtKB">
        <authorList>
            <consortium name="RefSeq"/>
        </authorList>
    </citation>
    <scope>IDENTIFICATION</scope>
    <source>
        <strain evidence="15 16">Wakin</strain>
        <tissue evidence="15 16">Muscle</tissue>
    </source>
</reference>
<dbReference type="FunFam" id="3.30.160.60:FF:000446">
    <property type="entry name" value="Zinc finger protein"/>
    <property type="match status" value="1"/>
</dbReference>
<evidence type="ECO:0000256" key="8">
    <source>
        <dbReference type="ARBA" id="ARBA00023015"/>
    </source>
</evidence>
<dbReference type="InterPro" id="IPR013087">
    <property type="entry name" value="Znf_C2H2_type"/>
</dbReference>
<evidence type="ECO:0000313" key="14">
    <source>
        <dbReference type="Proteomes" id="UP000515129"/>
    </source>
</evidence>
<feature type="domain" description="C2H2-type" evidence="13">
    <location>
        <begin position="136"/>
        <end position="163"/>
    </location>
</feature>
<proteinExistence type="predicted"/>
<protein>
    <submittedName>
        <fullName evidence="15 16">Zinc finger protein 135-like</fullName>
    </submittedName>
</protein>
<dbReference type="RefSeq" id="XP_026080282.1">
    <property type="nucleotide sequence ID" value="XM_026224497.1"/>
</dbReference>
<dbReference type="GO" id="GO:0005634">
    <property type="term" value="C:nucleus"/>
    <property type="evidence" value="ECO:0007669"/>
    <property type="project" value="UniProtKB-SubCell"/>
</dbReference>
<dbReference type="RefSeq" id="XP_026080284.1">
    <property type="nucleotide sequence ID" value="XM_026224499.1"/>
</dbReference>
<sequence>MEETETELTCSEQDALGADFITVELDTQPIEYVVKWAEVGSKFTLTCVKKDLDEAACFPSDQMVKVEPDETFIVPYEAVYPECDDADPDWIATHEEEVGSESDFNDNTEAGNSQLCEEVDVSDICWEKEVSPARAYNCRFCGKSYSHSSSLARHLHVHSDGSSLSSSKGFGKSCDSKKSLQCNLCGVRCNGKRLLAIHKKCHKTKRLHTCNTCGKSFNHSSSLSRHRLIHKKGLDKNVRALYPTPTPAPFVTQHRFPSGHGTSKRTAEKQYQCAQCDRVFSHSAGLSKHQVAHVRQLLNSYTHDKDSLEESSDLKIRLKLCSRDKPNYYTLCKKNKHGKGGKKRLWLPNEERPYPCRICSKRFSHTASLTRHEHTHASIKCYACNVCKKTFMRLSNLKQHQQTHATGKLYKCPQCGKTFVHSSSFSRHKKVHAAMSLSVKQEDVMCEEELVIDEVASLEYESE</sequence>
<keyword evidence="11" id="KW-0539">Nucleus</keyword>
<comment type="pathway">
    <text evidence="2">Protein modification; protein ubiquitination.</text>
</comment>
<keyword evidence="10" id="KW-0804">Transcription</keyword>
<feature type="domain" description="C2H2-type" evidence="13">
    <location>
        <begin position="354"/>
        <end position="381"/>
    </location>
</feature>
<keyword evidence="4" id="KW-0677">Repeat</keyword>
<dbReference type="GO" id="GO:0000981">
    <property type="term" value="F:DNA-binding transcription factor activity, RNA polymerase II-specific"/>
    <property type="evidence" value="ECO:0007669"/>
    <property type="project" value="TreeGrafter"/>
</dbReference>
<dbReference type="GeneID" id="113057249"/>
<gene>
    <name evidence="15 16 17 18" type="primary">LOC113057249</name>
</gene>
<dbReference type="AlphaFoldDB" id="A0A6P6L6X8"/>
<comment type="subcellular location">
    <subcellularLocation>
        <location evidence="1">Nucleus</location>
    </subcellularLocation>
</comment>
<evidence type="ECO:0000256" key="1">
    <source>
        <dbReference type="ARBA" id="ARBA00004123"/>
    </source>
</evidence>
<dbReference type="GeneTree" id="ENSGT00940000172304"/>
<dbReference type="RefSeq" id="XP_026080283.1">
    <property type="nucleotide sequence ID" value="XM_026224498.1"/>
</dbReference>
<keyword evidence="8" id="KW-0805">Transcription regulation</keyword>
<dbReference type="RefSeq" id="XP_026080281.1">
    <property type="nucleotide sequence ID" value="XM_026224496.1"/>
</dbReference>
<evidence type="ECO:0000313" key="17">
    <source>
        <dbReference type="RefSeq" id="XP_026080283.1"/>
    </source>
</evidence>
<evidence type="ECO:0000256" key="7">
    <source>
        <dbReference type="ARBA" id="ARBA00022833"/>
    </source>
</evidence>
<accession>A0A6P6L6X8</accession>
<evidence type="ECO:0000259" key="13">
    <source>
        <dbReference type="PROSITE" id="PS50157"/>
    </source>
</evidence>
<dbReference type="SUPFAM" id="SSF57667">
    <property type="entry name" value="beta-beta-alpha zinc fingers"/>
    <property type="match status" value="5"/>
</dbReference>
<evidence type="ECO:0000313" key="15">
    <source>
        <dbReference type="RefSeq" id="XP_026080281.1"/>
    </source>
</evidence>
<dbReference type="PANTHER" id="PTHR23226:SF416">
    <property type="entry name" value="FI01424P"/>
    <property type="match status" value="1"/>
</dbReference>
<feature type="domain" description="C2H2-type" evidence="13">
    <location>
        <begin position="410"/>
        <end position="437"/>
    </location>
</feature>
<dbReference type="FunFam" id="3.30.160.60:FF:001289">
    <property type="entry name" value="Zinc finger protein 574"/>
    <property type="match status" value="1"/>
</dbReference>
<keyword evidence="9" id="KW-0238">DNA-binding</keyword>
<dbReference type="InterPro" id="IPR036236">
    <property type="entry name" value="Znf_C2H2_sf"/>
</dbReference>
<evidence type="ECO:0000313" key="18">
    <source>
        <dbReference type="RefSeq" id="XP_026080284.1"/>
    </source>
</evidence>
<dbReference type="Proteomes" id="UP000515129">
    <property type="component" value="Chromosome 38"/>
</dbReference>